<evidence type="ECO:0000259" key="6">
    <source>
        <dbReference type="PROSITE" id="PS50949"/>
    </source>
</evidence>
<dbReference type="AlphaFoldDB" id="A0A3E2N4E8"/>
<keyword evidence="8" id="KW-0032">Aminotransferase</keyword>
<evidence type="ECO:0000256" key="4">
    <source>
        <dbReference type="ARBA" id="ARBA00023125"/>
    </source>
</evidence>
<dbReference type="InterPro" id="IPR000524">
    <property type="entry name" value="Tscrpt_reg_HTH_GntR"/>
</dbReference>
<evidence type="ECO:0000313" key="9">
    <source>
        <dbReference type="Proteomes" id="UP000260680"/>
    </source>
</evidence>
<dbReference type="Proteomes" id="UP001419084">
    <property type="component" value="Unassembled WGS sequence"/>
</dbReference>
<dbReference type="SUPFAM" id="SSF53383">
    <property type="entry name" value="PLP-dependent transferases"/>
    <property type="match status" value="1"/>
</dbReference>
<dbReference type="CDD" id="cd07377">
    <property type="entry name" value="WHTH_GntR"/>
    <property type="match status" value="1"/>
</dbReference>
<dbReference type="PANTHER" id="PTHR46577:SF1">
    <property type="entry name" value="HTH-TYPE TRANSCRIPTIONAL REGULATORY PROTEIN GABR"/>
    <property type="match status" value="1"/>
</dbReference>
<evidence type="ECO:0000313" key="7">
    <source>
        <dbReference type="EMBL" id="GLB32897.1"/>
    </source>
</evidence>
<dbReference type="InterPro" id="IPR036388">
    <property type="entry name" value="WH-like_DNA-bd_sf"/>
</dbReference>
<reference evidence="8 9" key="1">
    <citation type="submission" date="2018-07" db="EMBL/GenBank/DDBJ databases">
        <title>New species, Clostridium PI-S10-A1B.</title>
        <authorList>
            <person name="Krishna G."/>
            <person name="Summeta K."/>
            <person name="Shikha S."/>
            <person name="Prabhu P.B."/>
            <person name="Suresh K."/>
        </authorList>
    </citation>
    <scope>NUCLEOTIDE SEQUENCE [LARGE SCALE GENOMIC DNA]</scope>
    <source>
        <strain evidence="8 9">PI-S10-A1B</strain>
    </source>
</reference>
<sequence>MKKSEEVKKYIEDLIGEGKLKSGSRLPSCRETAAALAINKITVNRAYRELEEEHKVYSIQRGGFYLADFNLESEQGKTIVDFTAVTPDKRLLPYREFTHVMNKSTELYKTKAYDYEEPKGLISLRNVLGKYLMTGGIYTGPEQILVTNGAQQAIGLALQCIFPDRKGKLLVEIPTYSLAIKQAQMMGIPMIGIERTSTGYDFKKLEKLLKEEDIRAFYFIPRHHNPTGYSLNEKDKRKVADLFNEYSILLIEDDYLADLGSSKNAMPVHYYGDKEKVIYIRSFSKTFMPGLRIGAGVFPKFMVDEATERKRLTDLNTSKTFQYALELFIESGMYEKHIRKVRKIYSEKMKKASAIYNSLKSKDMDWHIPDNGIFIWVVDNRKNNCSLLERNLIEQGIIIKNADDCFLSDYLIENSNRRCYRLCLSGITSENVERLSEVIKAFQQT</sequence>
<dbReference type="EMBL" id="QOHO01000113">
    <property type="protein sequence ID" value="RFZ75856.1"/>
    <property type="molecule type" value="Genomic_DNA"/>
</dbReference>
<keyword evidence="2" id="KW-0663">Pyridoxal phosphate</keyword>
<dbReference type="GO" id="GO:0003677">
    <property type="term" value="F:DNA binding"/>
    <property type="evidence" value="ECO:0007669"/>
    <property type="project" value="UniProtKB-KW"/>
</dbReference>
<evidence type="ECO:0000256" key="1">
    <source>
        <dbReference type="ARBA" id="ARBA00005384"/>
    </source>
</evidence>
<reference evidence="7 10" key="2">
    <citation type="journal article" date="2024" name="Int. J. Syst. Evol. Microbiol.">
        <title>Lacrimispora brassicae sp. nov. isolated from fermented cabbage, and proposal of Clostridium indicum Gundawar et al. 2019 and Clostridium methoxybenzovorans Mechichi et al. 1999 as heterotypic synonyms of Lacrimispora amygdalina (Parshina et al. 2003) Haas and Blanchard 2020 and Lacrimispora indolis (McClung and McCoy 1957) Haas and Blanchard 2020, respectively.</title>
        <authorList>
            <person name="Kobayashi H."/>
            <person name="Tanizawa Y."/>
            <person name="Sakamoto M."/>
            <person name="Ohkuma M."/>
            <person name="Tohno M."/>
        </authorList>
    </citation>
    <scope>NUCLEOTIDE SEQUENCE [LARGE SCALE GENOMIC DNA]</scope>
    <source>
        <strain evidence="7 10">DSM 12857</strain>
    </source>
</reference>
<dbReference type="InterPro" id="IPR051446">
    <property type="entry name" value="HTH_trans_reg/aminotransferase"/>
</dbReference>
<feature type="domain" description="HTH gntR-type" evidence="6">
    <location>
        <begin position="1"/>
        <end position="69"/>
    </location>
</feature>
<proteinExistence type="inferred from homology"/>
<evidence type="ECO:0000313" key="8">
    <source>
        <dbReference type="EMBL" id="RFZ75856.1"/>
    </source>
</evidence>
<dbReference type="OrthoDB" id="163333at2"/>
<keyword evidence="4" id="KW-0238">DNA-binding</keyword>
<dbReference type="GO" id="GO:0003700">
    <property type="term" value="F:DNA-binding transcription factor activity"/>
    <property type="evidence" value="ECO:0007669"/>
    <property type="project" value="InterPro"/>
</dbReference>
<keyword evidence="5" id="KW-0804">Transcription</keyword>
<accession>A0A3E2N4E8</accession>
<dbReference type="GO" id="GO:0030170">
    <property type="term" value="F:pyridoxal phosphate binding"/>
    <property type="evidence" value="ECO:0007669"/>
    <property type="project" value="InterPro"/>
</dbReference>
<comment type="similarity">
    <text evidence="1">In the C-terminal section; belongs to the class-I pyridoxal-phosphate-dependent aminotransferase family.</text>
</comment>
<keyword evidence="10" id="KW-1185">Reference proteome</keyword>
<organism evidence="8 9">
    <name type="scientific">Lacrimispora amygdalina</name>
    <dbReference type="NCBI Taxonomy" id="253257"/>
    <lineage>
        <taxon>Bacteria</taxon>
        <taxon>Bacillati</taxon>
        <taxon>Bacillota</taxon>
        <taxon>Clostridia</taxon>
        <taxon>Lachnospirales</taxon>
        <taxon>Lachnospiraceae</taxon>
        <taxon>Lacrimispora</taxon>
    </lineage>
</organism>
<evidence type="ECO:0000313" key="10">
    <source>
        <dbReference type="Proteomes" id="UP001419084"/>
    </source>
</evidence>
<dbReference type="Gene3D" id="3.40.640.10">
    <property type="entry name" value="Type I PLP-dependent aspartate aminotransferase-like (Major domain)"/>
    <property type="match status" value="1"/>
</dbReference>
<dbReference type="CDD" id="cd00609">
    <property type="entry name" value="AAT_like"/>
    <property type="match status" value="1"/>
</dbReference>
<dbReference type="PANTHER" id="PTHR46577">
    <property type="entry name" value="HTH-TYPE TRANSCRIPTIONAL REGULATORY PROTEIN GABR"/>
    <property type="match status" value="1"/>
</dbReference>
<dbReference type="InterPro" id="IPR036390">
    <property type="entry name" value="WH_DNA-bd_sf"/>
</dbReference>
<dbReference type="SMART" id="SM00345">
    <property type="entry name" value="HTH_GNTR"/>
    <property type="match status" value="1"/>
</dbReference>
<evidence type="ECO:0000256" key="3">
    <source>
        <dbReference type="ARBA" id="ARBA00023015"/>
    </source>
</evidence>
<gene>
    <name evidence="8" type="ORF">DS742_26510</name>
    <name evidence="7" type="ORF">LAD12857_48200</name>
</gene>
<dbReference type="GO" id="GO:0008483">
    <property type="term" value="F:transaminase activity"/>
    <property type="evidence" value="ECO:0007669"/>
    <property type="project" value="UniProtKB-KW"/>
</dbReference>
<dbReference type="Pfam" id="PF00155">
    <property type="entry name" value="Aminotran_1_2"/>
    <property type="match status" value="1"/>
</dbReference>
<dbReference type="Pfam" id="PF00392">
    <property type="entry name" value="GntR"/>
    <property type="match status" value="1"/>
</dbReference>
<dbReference type="PROSITE" id="PS50949">
    <property type="entry name" value="HTH_GNTR"/>
    <property type="match status" value="1"/>
</dbReference>
<dbReference type="SUPFAM" id="SSF46785">
    <property type="entry name" value="Winged helix' DNA-binding domain"/>
    <property type="match status" value="1"/>
</dbReference>
<keyword evidence="3" id="KW-0805">Transcription regulation</keyword>
<dbReference type="InterPro" id="IPR004839">
    <property type="entry name" value="Aminotransferase_I/II_large"/>
</dbReference>
<dbReference type="InterPro" id="IPR015424">
    <property type="entry name" value="PyrdxlP-dep_Trfase"/>
</dbReference>
<dbReference type="EMBL" id="BRPJ01000100">
    <property type="protein sequence ID" value="GLB32897.1"/>
    <property type="molecule type" value="Genomic_DNA"/>
</dbReference>
<evidence type="ECO:0000256" key="5">
    <source>
        <dbReference type="ARBA" id="ARBA00023163"/>
    </source>
</evidence>
<dbReference type="Proteomes" id="UP000260680">
    <property type="component" value="Unassembled WGS sequence"/>
</dbReference>
<protein>
    <submittedName>
        <fullName evidence="7">GntR family transcriptional regulator</fullName>
    </submittedName>
    <submittedName>
        <fullName evidence="8">PLP-dependent aminotransferase family protein</fullName>
    </submittedName>
</protein>
<dbReference type="InterPro" id="IPR015421">
    <property type="entry name" value="PyrdxlP-dep_Trfase_major"/>
</dbReference>
<dbReference type="Gene3D" id="1.10.10.10">
    <property type="entry name" value="Winged helix-like DNA-binding domain superfamily/Winged helix DNA-binding domain"/>
    <property type="match status" value="1"/>
</dbReference>
<evidence type="ECO:0000256" key="2">
    <source>
        <dbReference type="ARBA" id="ARBA00022898"/>
    </source>
</evidence>
<name>A0A3E2N4E8_9FIRM</name>
<keyword evidence="8" id="KW-0808">Transferase</keyword>
<comment type="caution">
    <text evidence="8">The sequence shown here is derived from an EMBL/GenBank/DDBJ whole genome shotgun (WGS) entry which is preliminary data.</text>
</comment>
<dbReference type="RefSeq" id="WP_117419919.1">
    <property type="nucleotide sequence ID" value="NZ_BRPJ01000100.1"/>
</dbReference>